<feature type="transmembrane region" description="Helical" evidence="8">
    <location>
        <begin position="279"/>
        <end position="298"/>
    </location>
</feature>
<evidence type="ECO:0000313" key="9">
    <source>
        <dbReference type="EMBL" id="EMR71357.1"/>
    </source>
</evidence>
<reference evidence="10" key="1">
    <citation type="journal article" date="2013" name="Genome Announc.">
        <title>Draft genome sequence of the grapevine dieback fungus Eutypa lata UCR-EL1.</title>
        <authorList>
            <person name="Blanco-Ulate B."/>
            <person name="Rolshausen P.E."/>
            <person name="Cantu D."/>
        </authorList>
    </citation>
    <scope>NUCLEOTIDE SEQUENCE [LARGE SCALE GENOMIC DNA]</scope>
    <source>
        <strain evidence="10">UCR-EL1</strain>
    </source>
</reference>
<gene>
    <name evidence="9" type="ORF">UCREL1_1640</name>
</gene>
<evidence type="ECO:0000256" key="6">
    <source>
        <dbReference type="ARBA" id="ARBA00023136"/>
    </source>
</evidence>
<dbReference type="PANTHER" id="PTHR33567:SF3">
    <property type="entry name" value="CHROMATE ION TRANSPORTER (EUROFUNG)"/>
    <property type="match status" value="1"/>
</dbReference>
<evidence type="ECO:0000256" key="7">
    <source>
        <dbReference type="SAM" id="MobiDB-lite"/>
    </source>
</evidence>
<dbReference type="KEGG" id="ela:UCREL1_1640"/>
<proteinExistence type="inferred from homology"/>
<dbReference type="GO" id="GO:0015109">
    <property type="term" value="F:chromate transmembrane transporter activity"/>
    <property type="evidence" value="ECO:0007669"/>
    <property type="project" value="InterPro"/>
</dbReference>
<feature type="transmembrane region" description="Helical" evidence="8">
    <location>
        <begin position="415"/>
        <end position="435"/>
    </location>
</feature>
<feature type="transmembrane region" description="Helical" evidence="8">
    <location>
        <begin position="310"/>
        <end position="332"/>
    </location>
</feature>
<feature type="transmembrane region" description="Helical" evidence="8">
    <location>
        <begin position="111"/>
        <end position="131"/>
    </location>
</feature>
<dbReference type="OMA" id="VWGMART"/>
<dbReference type="Pfam" id="PF02417">
    <property type="entry name" value="Chromate_transp"/>
    <property type="match status" value="2"/>
</dbReference>
<evidence type="ECO:0000313" key="10">
    <source>
        <dbReference type="Proteomes" id="UP000012174"/>
    </source>
</evidence>
<evidence type="ECO:0000256" key="3">
    <source>
        <dbReference type="ARBA" id="ARBA00022475"/>
    </source>
</evidence>
<dbReference type="InterPro" id="IPR003370">
    <property type="entry name" value="Chromate_transpt"/>
</dbReference>
<dbReference type="STRING" id="1287681.M7T422"/>
<evidence type="ECO:0000256" key="8">
    <source>
        <dbReference type="SAM" id="Phobius"/>
    </source>
</evidence>
<evidence type="ECO:0000256" key="4">
    <source>
        <dbReference type="ARBA" id="ARBA00022692"/>
    </source>
</evidence>
<feature type="transmembrane region" description="Helical" evidence="8">
    <location>
        <begin position="455"/>
        <end position="487"/>
    </location>
</feature>
<keyword evidence="5 8" id="KW-1133">Transmembrane helix</keyword>
<evidence type="ECO:0000256" key="2">
    <source>
        <dbReference type="ARBA" id="ARBA00005262"/>
    </source>
</evidence>
<dbReference type="Proteomes" id="UP000012174">
    <property type="component" value="Unassembled WGS sequence"/>
</dbReference>
<dbReference type="GO" id="GO:0005886">
    <property type="term" value="C:plasma membrane"/>
    <property type="evidence" value="ECO:0007669"/>
    <property type="project" value="UniProtKB-SubCell"/>
</dbReference>
<feature type="compositionally biased region" description="Polar residues" evidence="7">
    <location>
        <begin position="233"/>
        <end position="247"/>
    </location>
</feature>
<keyword evidence="10" id="KW-1185">Reference proteome</keyword>
<feature type="transmembrane region" description="Helical" evidence="8">
    <location>
        <begin position="378"/>
        <end position="403"/>
    </location>
</feature>
<name>M7T422_EUTLA</name>
<feature type="transmembrane region" description="Helical" evidence="8">
    <location>
        <begin position="75"/>
        <end position="99"/>
    </location>
</feature>
<dbReference type="PIRSF" id="PIRSF004810">
    <property type="entry name" value="ChrA"/>
    <property type="match status" value="1"/>
</dbReference>
<comment type="similarity">
    <text evidence="2">Belongs to the chromate ion transporter (CHR) (TC 2.A.51) family.</text>
</comment>
<dbReference type="AlphaFoldDB" id="M7T422"/>
<dbReference type="InterPro" id="IPR014047">
    <property type="entry name" value="Chr_Tranpt_l_chain"/>
</dbReference>
<organism evidence="9 10">
    <name type="scientific">Eutypa lata (strain UCR-EL1)</name>
    <name type="common">Grapevine dieback disease fungus</name>
    <name type="synonym">Eutypa armeniacae</name>
    <dbReference type="NCBI Taxonomy" id="1287681"/>
    <lineage>
        <taxon>Eukaryota</taxon>
        <taxon>Fungi</taxon>
        <taxon>Dikarya</taxon>
        <taxon>Ascomycota</taxon>
        <taxon>Pezizomycotina</taxon>
        <taxon>Sordariomycetes</taxon>
        <taxon>Xylariomycetidae</taxon>
        <taxon>Xylariales</taxon>
        <taxon>Diatrypaceae</taxon>
        <taxon>Eutypa</taxon>
    </lineage>
</organism>
<keyword evidence="6 8" id="KW-0472">Membrane</keyword>
<evidence type="ECO:0000256" key="5">
    <source>
        <dbReference type="ARBA" id="ARBA00022989"/>
    </source>
</evidence>
<feature type="region of interest" description="Disordered" evidence="7">
    <location>
        <begin position="228"/>
        <end position="259"/>
    </location>
</feature>
<dbReference type="OrthoDB" id="2160638at2759"/>
<keyword evidence="3" id="KW-1003">Cell membrane</keyword>
<sequence length="495" mass="53601">MRDMFRETQRARETLMANWHSGLTSFGGPPFHSKFVKNLEWIDEQLYHELFSISQALPGPASTKMLYCINLLKNGVPAAIISFLLWSLPGALGMYGLSIGISNIQETLPRAVYAILSGLNAATVGVIALAAVELSTKTVTDEFSRIVLFLSACAALMYSALWYLPTLIALSGCATVIFDYRWLHGPVKAVISLITRKRNRSTTVESGSRSNELSVDLPESATGISRRVVSRSGRNAENGTRPSSLHDQQQQNGAEDQEQERRIIPADYPLKLHWKSGSIIIASFLALFAVVITLKAVLPAPPILYSLFANLYLAGTIIVGGGPVVIPLLREYVVVEGWVSPRDFLIGLAVVQAFPGPNFNFAVFLGSLTAVNSGHPSAAGAAIAFLGIFLPGMLLVQGTMGVWAAVRGRRWVRSVIRGVSAGAVGFIYTAVYRIWQIGYIDEGFETGRSLGDDPWWVVVTATAFVGCRYFGFSPPVAIGLGAVMGLIRYGIVSRG</sequence>
<dbReference type="PANTHER" id="PTHR33567">
    <property type="entry name" value="CHROMATE ION TRANSPORTER (EUROFUNG)"/>
    <property type="match status" value="1"/>
</dbReference>
<dbReference type="HOGENOM" id="CLU_018106_0_2_1"/>
<dbReference type="EMBL" id="KB705649">
    <property type="protein sequence ID" value="EMR71357.1"/>
    <property type="molecule type" value="Genomic_DNA"/>
</dbReference>
<comment type="subcellular location">
    <subcellularLocation>
        <location evidence="1">Cell membrane</location>
        <topology evidence="1">Multi-pass membrane protein</topology>
    </subcellularLocation>
</comment>
<dbReference type="eggNOG" id="ENOG502QRJG">
    <property type="taxonomic scope" value="Eukaryota"/>
</dbReference>
<protein>
    <submittedName>
        <fullName evidence="9">Putative chromate transporter protein</fullName>
    </submittedName>
</protein>
<keyword evidence="4 8" id="KW-0812">Transmembrane</keyword>
<feature type="transmembrane region" description="Helical" evidence="8">
    <location>
        <begin position="143"/>
        <end position="161"/>
    </location>
</feature>
<evidence type="ECO:0000256" key="1">
    <source>
        <dbReference type="ARBA" id="ARBA00004651"/>
    </source>
</evidence>
<accession>M7T422</accession>